<evidence type="ECO:0000313" key="3">
    <source>
        <dbReference type="EMBL" id="KAK5060216.1"/>
    </source>
</evidence>
<evidence type="ECO:0000259" key="2">
    <source>
        <dbReference type="Pfam" id="PF00582"/>
    </source>
</evidence>
<evidence type="ECO:0000313" key="4">
    <source>
        <dbReference type="Proteomes" id="UP001358417"/>
    </source>
</evidence>
<dbReference type="InterPro" id="IPR006015">
    <property type="entry name" value="Universal_stress_UspA"/>
</dbReference>
<name>A0AAV9NKJ9_9EURO</name>
<sequence>MARPTSKSRAPMSLEALLDEENREVIAALDRKRPTSPMPRGGTSARTATPPPVRSMLDVDSPTHRSRHGSSVGSDGGLASPPSSARRKSVQLDPSDPSTYTSAHSSKPSSPVLTKSVPVTTRQRTSSEHERPTGLPKVDADNKRGFEQNYQFDMSSIPSSAGTATHPQPEIKRPREGSGSAMAAAISGDFASLNLPSSSNRSHSSSKTLSHSRSPASRTRKPEPSKSGSLLSPSAPIKPLTTDSGTVVDDQAHRRLSNKSNSFSTVATDDSEEGQGRVPVDVNGQEEALVEDSDDDVGSPSSDEDETRGRPGRRKTSDTGHPESGHLPDPSETSSTENERRPSATKQSVKSLLEPSISITSPTGENLAETPTDVHPDTNFVNPASVTSVEDEEEDEAQAAIRKAKSLALNISPLDSRVQDRHVRIVLRGDWVHFNQQSEAGHRTARLYLICSDLSVEATYAMEWVVGTMLRDGDTMLAIYAIEDENAGKTSEADREILQAEGTQAGKDASEVMATLTRQTTQGGGTSVGLDSKNRYIPATEAESLTGSVDARKTSKREMERLRAIEEITGNFIKLVRKTTLQVRCMIEVIHCKSPKHLILGAIDELEPTLCVVGTRGRSSLKGVLLGSFSNYLVTKSSVPVMVARRKLKKPRSQIKVSSNKIRLSNNLTASNMPTKRKGLTQARID</sequence>
<feature type="compositionally biased region" description="Basic and acidic residues" evidence="1">
    <location>
        <begin position="125"/>
        <end position="146"/>
    </location>
</feature>
<feature type="compositionally biased region" description="Polar residues" evidence="1">
    <location>
        <begin position="96"/>
        <end position="124"/>
    </location>
</feature>
<dbReference type="Proteomes" id="UP001358417">
    <property type="component" value="Unassembled WGS sequence"/>
</dbReference>
<dbReference type="CDD" id="cd23659">
    <property type="entry name" value="USP_At3g01520-like"/>
    <property type="match status" value="1"/>
</dbReference>
<dbReference type="InterPro" id="IPR014729">
    <property type="entry name" value="Rossmann-like_a/b/a_fold"/>
</dbReference>
<organism evidence="3 4">
    <name type="scientific">Exophiala bonariae</name>
    <dbReference type="NCBI Taxonomy" id="1690606"/>
    <lineage>
        <taxon>Eukaryota</taxon>
        <taxon>Fungi</taxon>
        <taxon>Dikarya</taxon>
        <taxon>Ascomycota</taxon>
        <taxon>Pezizomycotina</taxon>
        <taxon>Eurotiomycetes</taxon>
        <taxon>Chaetothyriomycetidae</taxon>
        <taxon>Chaetothyriales</taxon>
        <taxon>Herpotrichiellaceae</taxon>
        <taxon>Exophiala</taxon>
    </lineage>
</organism>
<dbReference type="GeneID" id="89978259"/>
<reference evidence="3 4" key="1">
    <citation type="submission" date="2023-08" db="EMBL/GenBank/DDBJ databases">
        <title>Black Yeasts Isolated from many extreme environments.</title>
        <authorList>
            <person name="Coleine C."/>
            <person name="Stajich J.E."/>
            <person name="Selbmann L."/>
        </authorList>
    </citation>
    <scope>NUCLEOTIDE SEQUENCE [LARGE SCALE GENOMIC DNA]</scope>
    <source>
        <strain evidence="3 4">CCFEE 5792</strain>
    </source>
</reference>
<gene>
    <name evidence="3" type="ORF">LTR84_010101</name>
</gene>
<feature type="compositionally biased region" description="Low complexity" evidence="1">
    <location>
        <begin position="177"/>
        <end position="215"/>
    </location>
</feature>
<keyword evidence="4" id="KW-1185">Reference proteome</keyword>
<comment type="caution">
    <text evidence="3">The sequence shown here is derived from an EMBL/GenBank/DDBJ whole genome shotgun (WGS) entry which is preliminary data.</text>
</comment>
<accession>A0AAV9NKJ9</accession>
<dbReference type="AlphaFoldDB" id="A0AAV9NKJ9"/>
<dbReference type="RefSeq" id="XP_064710037.1">
    <property type="nucleotide sequence ID" value="XM_064853638.1"/>
</dbReference>
<feature type="compositionally biased region" description="Polar residues" evidence="1">
    <location>
        <begin position="258"/>
        <end position="268"/>
    </location>
</feature>
<feature type="compositionally biased region" description="Polar residues" evidence="1">
    <location>
        <begin position="148"/>
        <end position="166"/>
    </location>
</feature>
<dbReference type="Gene3D" id="3.40.50.620">
    <property type="entry name" value="HUPs"/>
    <property type="match status" value="1"/>
</dbReference>
<feature type="region of interest" description="Disordered" evidence="1">
    <location>
        <begin position="1"/>
        <end position="378"/>
    </location>
</feature>
<feature type="compositionally biased region" description="Basic and acidic residues" evidence="1">
    <location>
        <begin position="315"/>
        <end position="326"/>
    </location>
</feature>
<dbReference type="PANTHER" id="PTHR46100:SF4">
    <property type="entry name" value="USPA DOMAIN-CONTAINING PROTEIN"/>
    <property type="match status" value="1"/>
</dbReference>
<dbReference type="SUPFAM" id="SSF52402">
    <property type="entry name" value="Adenine nucleotide alpha hydrolases-like"/>
    <property type="match status" value="1"/>
</dbReference>
<dbReference type="Pfam" id="PF00582">
    <property type="entry name" value="Usp"/>
    <property type="match status" value="1"/>
</dbReference>
<feature type="compositionally biased region" description="Acidic residues" evidence="1">
    <location>
        <begin position="288"/>
        <end position="306"/>
    </location>
</feature>
<dbReference type="PRINTS" id="PR01438">
    <property type="entry name" value="UNVRSLSTRESS"/>
</dbReference>
<protein>
    <recommendedName>
        <fullName evidence="2">UspA domain-containing protein</fullName>
    </recommendedName>
</protein>
<dbReference type="EMBL" id="JAVRRD010000004">
    <property type="protein sequence ID" value="KAK5060216.1"/>
    <property type="molecule type" value="Genomic_DNA"/>
</dbReference>
<dbReference type="InterPro" id="IPR006016">
    <property type="entry name" value="UspA"/>
</dbReference>
<evidence type="ECO:0000256" key="1">
    <source>
        <dbReference type="SAM" id="MobiDB-lite"/>
    </source>
</evidence>
<proteinExistence type="predicted"/>
<dbReference type="PANTHER" id="PTHR46100">
    <property type="entry name" value="IMP2'P"/>
    <property type="match status" value="1"/>
</dbReference>
<feature type="domain" description="UspA" evidence="2">
    <location>
        <begin position="449"/>
        <end position="645"/>
    </location>
</feature>